<dbReference type="RefSeq" id="WP_135616376.1">
    <property type="nucleotide sequence ID" value="NZ_RQFY01000007.1"/>
</dbReference>
<sequence length="287" mass="32521">MGYATFASVTSLAKQASRHRKRRNTLVVRRHDRKTILGEKMGKFFKYTFAILLFGLGVSLIVMVFLMPAPAGSNQYSIWYVLLFSLLLIFLGYGTIRSNKIEGESIYAGLLIRLLSSVIDCIILILPIYFLSNLALKVSLNLYISIQWLSYLGIHVLSAFLLSKYGGTPGKLIAGLRVTQDDFSQVSFKSGLKRSSIDLVFSFFLAVGLTHAIILAPPNILMETNHFSVGAVIKPYTYEWYNVLNVVYLYWLLSEFFVMNVNSKRKAIHDYIANTVVVEKNKLYQVR</sequence>
<dbReference type="OrthoDB" id="325176at2"/>
<feature type="domain" description="RDD" evidence="7">
    <location>
        <begin position="107"/>
        <end position="274"/>
    </location>
</feature>
<feature type="transmembrane region" description="Helical" evidence="6">
    <location>
        <begin position="199"/>
        <end position="220"/>
    </location>
</feature>
<dbReference type="EMBL" id="RQFY01000007">
    <property type="protein sequence ID" value="TGL31640.1"/>
    <property type="molecule type" value="Genomic_DNA"/>
</dbReference>
<dbReference type="GO" id="GO:0005886">
    <property type="term" value="C:plasma membrane"/>
    <property type="evidence" value="ECO:0007669"/>
    <property type="project" value="UniProtKB-SubCell"/>
</dbReference>
<feature type="transmembrane region" description="Helical" evidence="6">
    <location>
        <begin position="78"/>
        <end position="96"/>
    </location>
</feature>
<evidence type="ECO:0000256" key="1">
    <source>
        <dbReference type="ARBA" id="ARBA00004651"/>
    </source>
</evidence>
<proteinExistence type="predicted"/>
<evidence type="ECO:0000256" key="4">
    <source>
        <dbReference type="ARBA" id="ARBA00022989"/>
    </source>
</evidence>
<keyword evidence="9" id="KW-1185">Reference proteome</keyword>
<evidence type="ECO:0000313" key="9">
    <source>
        <dbReference type="Proteomes" id="UP000297871"/>
    </source>
</evidence>
<dbReference type="PANTHER" id="PTHR36115">
    <property type="entry name" value="PROLINE-RICH ANTIGEN HOMOLOG-RELATED"/>
    <property type="match status" value="1"/>
</dbReference>
<keyword evidence="4 6" id="KW-1133">Transmembrane helix</keyword>
<evidence type="ECO:0000259" key="7">
    <source>
        <dbReference type="Pfam" id="PF06271"/>
    </source>
</evidence>
<feature type="transmembrane region" description="Helical" evidence="6">
    <location>
        <begin position="142"/>
        <end position="162"/>
    </location>
</feature>
<organism evidence="8 9">
    <name type="scientific">Leptospira koniambonensis</name>
    <dbReference type="NCBI Taxonomy" id="2484950"/>
    <lineage>
        <taxon>Bacteria</taxon>
        <taxon>Pseudomonadati</taxon>
        <taxon>Spirochaetota</taxon>
        <taxon>Spirochaetia</taxon>
        <taxon>Leptospirales</taxon>
        <taxon>Leptospiraceae</taxon>
        <taxon>Leptospira</taxon>
    </lineage>
</organism>
<dbReference type="InterPro" id="IPR010432">
    <property type="entry name" value="RDD"/>
</dbReference>
<dbReference type="Pfam" id="PF06271">
    <property type="entry name" value="RDD"/>
    <property type="match status" value="1"/>
</dbReference>
<protein>
    <submittedName>
        <fullName evidence="8">RDD family protein</fullName>
    </submittedName>
</protein>
<reference evidence="8" key="1">
    <citation type="journal article" date="2019" name="PLoS Negl. Trop. Dis.">
        <title>Revisiting the worldwide diversity of Leptospira species in the environment.</title>
        <authorList>
            <person name="Vincent A.T."/>
            <person name="Schiettekatte O."/>
            <person name="Bourhy P."/>
            <person name="Veyrier F.J."/>
            <person name="Picardeau M."/>
        </authorList>
    </citation>
    <scope>NUCLEOTIDE SEQUENCE [LARGE SCALE GENOMIC DNA]</scope>
    <source>
        <strain evidence="8">201800265</strain>
    </source>
</reference>
<keyword evidence="2" id="KW-1003">Cell membrane</keyword>
<gene>
    <name evidence="8" type="ORF">EHQ52_17080</name>
</gene>
<evidence type="ECO:0000256" key="3">
    <source>
        <dbReference type="ARBA" id="ARBA00022692"/>
    </source>
</evidence>
<comment type="caution">
    <text evidence="8">The sequence shown here is derived from an EMBL/GenBank/DDBJ whole genome shotgun (WGS) entry which is preliminary data.</text>
</comment>
<evidence type="ECO:0000256" key="6">
    <source>
        <dbReference type="SAM" id="Phobius"/>
    </source>
</evidence>
<feature type="transmembrane region" description="Helical" evidence="6">
    <location>
        <begin position="240"/>
        <end position="258"/>
    </location>
</feature>
<keyword evidence="3 6" id="KW-0812">Transmembrane</keyword>
<dbReference type="AlphaFoldDB" id="A0A4R9J622"/>
<dbReference type="InterPro" id="IPR051791">
    <property type="entry name" value="Pra-immunoreactive"/>
</dbReference>
<accession>A0A4R9J622</accession>
<evidence type="ECO:0000313" key="8">
    <source>
        <dbReference type="EMBL" id="TGL31640.1"/>
    </source>
</evidence>
<keyword evidence="5 6" id="KW-0472">Membrane</keyword>
<feature type="transmembrane region" description="Helical" evidence="6">
    <location>
        <begin position="44"/>
        <end position="66"/>
    </location>
</feature>
<dbReference type="Proteomes" id="UP000297871">
    <property type="component" value="Unassembled WGS sequence"/>
</dbReference>
<feature type="transmembrane region" description="Helical" evidence="6">
    <location>
        <begin position="108"/>
        <end position="130"/>
    </location>
</feature>
<evidence type="ECO:0000256" key="5">
    <source>
        <dbReference type="ARBA" id="ARBA00023136"/>
    </source>
</evidence>
<name>A0A4R9J622_9LEPT</name>
<comment type="subcellular location">
    <subcellularLocation>
        <location evidence="1">Cell membrane</location>
        <topology evidence="1">Multi-pass membrane protein</topology>
    </subcellularLocation>
</comment>
<evidence type="ECO:0000256" key="2">
    <source>
        <dbReference type="ARBA" id="ARBA00022475"/>
    </source>
</evidence>